<sequence length="1012" mass="113358">MMDLITTDSEKKDWGSPLPSISTLTLEDDPEGVKYAVSERWNMAILKAKRKLSPSDYETIRSFTSAEALLHDLQCRQEKASKNAWPSGFQDVPPAVRVLHNSVAMFLMAIAPQSLEFAVMWGLIYLTTTLSLRSKSMWMDFVKRLERIRRSLVVLNLCAKSFSVSFPDELSRAMVLVFTSLIEFWVQTVNWMRENSSASRLEAVTGQLESKFSSAMDEVEASINHLKNIASVMNPPLFAHFESLESERRARQDELASSLDASDDLADYPVNLLPMAHLSAVFQGREEVLMRIDEALEGPDNKLRSVLIHGLGGVGKTQTALHYAHRNASKYDAIFWVRSETTLSINASMTNIARSLKLSGSLREYGNDELNFLMVQSWFRTQAARKKGRKWLMIFDNVESIENIDSKYVPTTGGAVIITSRRPDNALPKSSEVSLKPFPVEAAIKVLSDSMKYSSSQVLNDQDKDALEALATKVDGLPIGLRVIAGLMNVHARKNTTASKFLKMYNKGASKLMKTTGRIIDYEGDSTRRVGSEHVLNRIWFLSFEQLDKSGEEKGEARILLGILALLCPDGVPQSLFGTDLTDVDAPPDLLLICEDELGIDTASVDLAQMALADLDGPNITVHRLVQDAYVDYLLETGGQRLEAAFASAIHVLQKRFPHQINGRPMHGEWQKCRELIEHVRWLAERFSEVRATCKEFAIPKSLAELLKHCAWYLFEMADHRTALHLLEIAQNACADKSSELYAHLLNTVGCCSFELNNLQLCRQTWEEALILRKSWAKKNVPGAEEELANQLNNFGNLESAEGNHDAALDHFDRAKKIRVKLGADAIVPLAVSHMTTGRAYFLKGMVSEAMDNYKQAEAIFLDQFGPKAHFMAHLNYAYGNLKLTQSPEEADEFYEKARVILEETTPFHLLLAACLYKIACLRARSGDREQALKHLNKGLTIAELREAAGDTARLLRKKAAILSEGPLDDQQSAELLIAQAESMLAGQGGLVMSMEDETEDEWNNWVCPYWR</sequence>
<keyword evidence="4" id="KW-1185">Reference proteome</keyword>
<dbReference type="SMART" id="SM00028">
    <property type="entry name" value="TPR"/>
    <property type="match status" value="4"/>
</dbReference>
<dbReference type="InterPro" id="IPR056125">
    <property type="entry name" value="DUF7708"/>
</dbReference>
<gene>
    <name evidence="3" type="ORF">FJTKL_07642</name>
</gene>
<organism evidence="3 4">
    <name type="scientific">Diaporthe vaccinii</name>
    <dbReference type="NCBI Taxonomy" id="105482"/>
    <lineage>
        <taxon>Eukaryota</taxon>
        <taxon>Fungi</taxon>
        <taxon>Dikarya</taxon>
        <taxon>Ascomycota</taxon>
        <taxon>Pezizomycotina</taxon>
        <taxon>Sordariomycetes</taxon>
        <taxon>Sordariomycetidae</taxon>
        <taxon>Diaporthales</taxon>
        <taxon>Diaporthaceae</taxon>
        <taxon>Diaporthe</taxon>
        <taxon>Diaporthe eres species complex</taxon>
    </lineage>
</organism>
<protein>
    <recommendedName>
        <fullName evidence="5">NB-ARC domain-containing protein</fullName>
    </recommendedName>
</protein>
<dbReference type="Proteomes" id="UP001600888">
    <property type="component" value="Unassembled WGS sequence"/>
</dbReference>
<evidence type="ECO:0000259" key="2">
    <source>
        <dbReference type="Pfam" id="PF24809"/>
    </source>
</evidence>
<accession>A0ABR4ET42</accession>
<proteinExistence type="predicted"/>
<dbReference type="SUPFAM" id="SSF48452">
    <property type="entry name" value="TPR-like"/>
    <property type="match status" value="2"/>
</dbReference>
<dbReference type="InterPro" id="IPR002182">
    <property type="entry name" value="NB-ARC"/>
</dbReference>
<dbReference type="Gene3D" id="3.40.50.300">
    <property type="entry name" value="P-loop containing nucleotide triphosphate hydrolases"/>
    <property type="match status" value="1"/>
</dbReference>
<evidence type="ECO:0000259" key="1">
    <source>
        <dbReference type="Pfam" id="PF00931"/>
    </source>
</evidence>
<feature type="domain" description="DUF7708" evidence="2">
    <location>
        <begin position="113"/>
        <end position="232"/>
    </location>
</feature>
<dbReference type="Pfam" id="PF00931">
    <property type="entry name" value="NB-ARC"/>
    <property type="match status" value="1"/>
</dbReference>
<dbReference type="Pfam" id="PF13424">
    <property type="entry name" value="TPR_12"/>
    <property type="match status" value="1"/>
</dbReference>
<reference evidence="3 4" key="1">
    <citation type="submission" date="2024-03" db="EMBL/GenBank/DDBJ databases">
        <title>A high-quality draft genome sequence of Diaporthe vaccinii, a causative agent of upright dieback and viscid rot disease in cranberry plants.</title>
        <authorList>
            <person name="Sarrasin M."/>
            <person name="Lang B.F."/>
            <person name="Burger G."/>
        </authorList>
    </citation>
    <scope>NUCLEOTIDE SEQUENCE [LARGE SCALE GENOMIC DNA]</scope>
    <source>
        <strain evidence="3 4">IS7</strain>
    </source>
</reference>
<feature type="domain" description="NB-ARC" evidence="1">
    <location>
        <begin position="289"/>
        <end position="423"/>
    </location>
</feature>
<dbReference type="PANTHER" id="PTHR35205:SF1">
    <property type="entry name" value="ZU5 DOMAIN-CONTAINING PROTEIN"/>
    <property type="match status" value="1"/>
</dbReference>
<comment type="caution">
    <text evidence="3">The sequence shown here is derived from an EMBL/GenBank/DDBJ whole genome shotgun (WGS) entry which is preliminary data.</text>
</comment>
<dbReference type="PANTHER" id="PTHR35205">
    <property type="entry name" value="NB-ARC AND TPR DOMAIN PROTEIN"/>
    <property type="match status" value="1"/>
</dbReference>
<evidence type="ECO:0000313" key="4">
    <source>
        <dbReference type="Proteomes" id="UP001600888"/>
    </source>
</evidence>
<dbReference type="EMBL" id="JBAWTH010000029">
    <property type="protein sequence ID" value="KAL2285617.1"/>
    <property type="molecule type" value="Genomic_DNA"/>
</dbReference>
<evidence type="ECO:0000313" key="3">
    <source>
        <dbReference type="EMBL" id="KAL2285617.1"/>
    </source>
</evidence>
<dbReference type="Gene3D" id="1.25.40.10">
    <property type="entry name" value="Tetratricopeptide repeat domain"/>
    <property type="match status" value="2"/>
</dbReference>
<dbReference type="InterPro" id="IPR019734">
    <property type="entry name" value="TPR_rpt"/>
</dbReference>
<dbReference type="PRINTS" id="PR00364">
    <property type="entry name" value="DISEASERSIST"/>
</dbReference>
<dbReference type="Pfam" id="PF24809">
    <property type="entry name" value="DUF7708"/>
    <property type="match status" value="1"/>
</dbReference>
<dbReference type="SUPFAM" id="SSF52540">
    <property type="entry name" value="P-loop containing nucleoside triphosphate hydrolases"/>
    <property type="match status" value="1"/>
</dbReference>
<dbReference type="InterPro" id="IPR011990">
    <property type="entry name" value="TPR-like_helical_dom_sf"/>
</dbReference>
<evidence type="ECO:0008006" key="5">
    <source>
        <dbReference type="Google" id="ProtNLM"/>
    </source>
</evidence>
<name>A0ABR4ET42_9PEZI</name>
<dbReference type="InterPro" id="IPR027417">
    <property type="entry name" value="P-loop_NTPase"/>
</dbReference>